<dbReference type="RefSeq" id="XP_018035521.1">
    <property type="nucleotide sequence ID" value="XM_018187562.1"/>
</dbReference>
<accession>A0A177CCV9</accession>
<dbReference type="EMBL" id="KV441553">
    <property type="protein sequence ID" value="OAG05156.1"/>
    <property type="molecule type" value="Genomic_DNA"/>
</dbReference>
<dbReference type="AlphaFoldDB" id="A0A177CCV9"/>
<dbReference type="InParanoid" id="A0A177CCV9"/>
<evidence type="ECO:0000313" key="1">
    <source>
        <dbReference type="EMBL" id="OAG05156.1"/>
    </source>
</evidence>
<dbReference type="OrthoDB" id="10666323at2759"/>
<organism evidence="1 2">
    <name type="scientific">Paraphaeosphaeria sporulosa</name>
    <dbReference type="NCBI Taxonomy" id="1460663"/>
    <lineage>
        <taxon>Eukaryota</taxon>
        <taxon>Fungi</taxon>
        <taxon>Dikarya</taxon>
        <taxon>Ascomycota</taxon>
        <taxon>Pezizomycotina</taxon>
        <taxon>Dothideomycetes</taxon>
        <taxon>Pleosporomycetidae</taxon>
        <taxon>Pleosporales</taxon>
        <taxon>Massarineae</taxon>
        <taxon>Didymosphaeriaceae</taxon>
        <taxon>Paraphaeosphaeria</taxon>
    </lineage>
</organism>
<name>A0A177CCV9_9PLEO</name>
<reference evidence="1 2" key="1">
    <citation type="submission" date="2016-05" db="EMBL/GenBank/DDBJ databases">
        <title>Comparative analysis of secretome profiles of manganese(II)-oxidizing ascomycete fungi.</title>
        <authorList>
            <consortium name="DOE Joint Genome Institute"/>
            <person name="Zeiner C.A."/>
            <person name="Purvine S.O."/>
            <person name="Zink E.M."/>
            <person name="Wu S."/>
            <person name="Pasa-Tolic L."/>
            <person name="Chaput D.L."/>
            <person name="Haridas S."/>
            <person name="Grigoriev I.V."/>
            <person name="Santelli C.M."/>
            <person name="Hansel C.M."/>
        </authorList>
    </citation>
    <scope>NUCLEOTIDE SEQUENCE [LARGE SCALE GENOMIC DNA]</scope>
    <source>
        <strain evidence="1 2">AP3s5-JAC2a</strain>
    </source>
</reference>
<keyword evidence="2" id="KW-1185">Reference proteome</keyword>
<protein>
    <submittedName>
        <fullName evidence="1">Uncharacterized protein</fullName>
    </submittedName>
</protein>
<dbReference type="Proteomes" id="UP000077069">
    <property type="component" value="Unassembled WGS sequence"/>
</dbReference>
<proteinExistence type="predicted"/>
<gene>
    <name evidence="1" type="ORF">CC84DRAFT_830554</name>
</gene>
<dbReference type="GeneID" id="28771048"/>
<evidence type="ECO:0000313" key="2">
    <source>
        <dbReference type="Proteomes" id="UP000077069"/>
    </source>
</evidence>
<sequence>MASWSGTSLIDERTKVKDDHISPEDSHAATCALPTGVMSEALTDLPGTGFITNFEPQPSQPAPANDEFGSGTSTIISVHPPPPEVPSAYMSSVFKSPKNTRATLLNLPPELRQEIYDHLYPSQLTHVIFSHTNHKGSSGPHYVFQGCKAPDPLLPQLCSRPPFSGSFPDPERCTQVEHADAYDLRLAETCVVLRAEVLRRICYRMSIAAAERFFKHYGNEWKSNIHHLTLTCEGHSDSKYWDLGSAIGLVQSIVLPNLESLNTQTRRYTSEERVRDLFLPDGEFSKRNWLQMEFNRAVRSRTRKPSLLCGHYYQWEVFPRRTLSPTPLISICVEWWYRVCPRRWTHSHIEDHEMLKVRTAVPAGGFTDPELQQFWDTISEMSMEKLHTAAGWRAWQSYYDYVHFSLAVWSLIGRGVLTKYRMYRSGFQALRSKSSCMHTRMLLYRRLDRENLMTDLRRTVRRSQFKYPLLC</sequence>